<evidence type="ECO:0008006" key="3">
    <source>
        <dbReference type="Google" id="ProtNLM"/>
    </source>
</evidence>
<evidence type="ECO:0000313" key="1">
    <source>
        <dbReference type="EMBL" id="PUA81464.1"/>
    </source>
</evidence>
<name>A0A2R7YYT3_9ACTN</name>
<dbReference type="EMBL" id="PYXZ01000002">
    <property type="protein sequence ID" value="PUA81464.1"/>
    <property type="molecule type" value="Genomic_DNA"/>
</dbReference>
<dbReference type="Proteomes" id="UP000244867">
    <property type="component" value="Unassembled WGS sequence"/>
</dbReference>
<sequence>MSEVDRIVVGMDGRRGQRTATMRRARRAMVDALAASQDGLVSRRQVLALGLSRAEIRANVSARRWQLVGRHVVCVHCGPLVERAPLWVAVLSVGPRAQLDGASSLLAAGLKGYTVDVHRVSVPRGARTFRGAGVDIRQTRRWSEDDLVPVGIPRTRNEVAAVRGALWARSDKQAALLLAMAVQQGVAPADRIGRELLRIRKAPRLAFLRLIVGDLLDGAHSLAELDFAAECRRRGLPEPTRQVLRRGPRNSYYLDVC</sequence>
<evidence type="ECO:0000313" key="2">
    <source>
        <dbReference type="Proteomes" id="UP000244867"/>
    </source>
</evidence>
<comment type="caution">
    <text evidence="1">The sequence shown here is derived from an EMBL/GenBank/DDBJ whole genome shotgun (WGS) entry which is preliminary data.</text>
</comment>
<dbReference type="AlphaFoldDB" id="A0A2R7YYT3"/>
<keyword evidence="2" id="KW-1185">Reference proteome</keyword>
<protein>
    <recommendedName>
        <fullName evidence="3">AbiEi antitoxin C-terminal domain-containing protein</fullName>
    </recommendedName>
</protein>
<gene>
    <name evidence="1" type="ORF">C7S10_05095</name>
</gene>
<reference evidence="1 2" key="1">
    <citation type="submission" date="2018-03" db="EMBL/GenBank/DDBJ databases">
        <authorList>
            <person name="Keele B.F."/>
        </authorList>
    </citation>
    <scope>NUCLEOTIDE SEQUENCE [LARGE SCALE GENOMIC DNA]</scope>
    <source>
        <strain evidence="1 2">IB-3</strain>
    </source>
</reference>
<organism evidence="1 2">
    <name type="scientific">Nocardioides currus</name>
    <dbReference type="NCBI Taxonomy" id="2133958"/>
    <lineage>
        <taxon>Bacteria</taxon>
        <taxon>Bacillati</taxon>
        <taxon>Actinomycetota</taxon>
        <taxon>Actinomycetes</taxon>
        <taxon>Propionibacteriales</taxon>
        <taxon>Nocardioidaceae</taxon>
        <taxon>Nocardioides</taxon>
    </lineage>
</organism>
<proteinExistence type="predicted"/>
<accession>A0A2R7YYT3</accession>